<dbReference type="PRINTS" id="PR00342">
    <property type="entry name" value="RHESUSRHD"/>
</dbReference>
<feature type="transmembrane region" description="Helical" evidence="9">
    <location>
        <begin position="198"/>
        <end position="221"/>
    </location>
</feature>
<evidence type="ECO:0000313" key="13">
    <source>
        <dbReference type="Proteomes" id="UP000014760"/>
    </source>
</evidence>
<protein>
    <recommendedName>
        <fullName evidence="9">Ammonium transporter</fullName>
    </recommendedName>
</protein>
<dbReference type="PANTHER" id="PTHR11730:SF58">
    <property type="entry name" value="AMMONIUM TRANSPORTER"/>
    <property type="match status" value="1"/>
</dbReference>
<dbReference type="InterPro" id="IPR029020">
    <property type="entry name" value="Ammonium/urea_transptr"/>
</dbReference>
<dbReference type="NCBIfam" id="TIGR00836">
    <property type="entry name" value="amt"/>
    <property type="match status" value="1"/>
</dbReference>
<evidence type="ECO:0000256" key="3">
    <source>
        <dbReference type="ARBA" id="ARBA00011036"/>
    </source>
</evidence>
<feature type="transmembrane region" description="Helical" evidence="9">
    <location>
        <begin position="154"/>
        <end position="177"/>
    </location>
</feature>
<feature type="transmembrane region" description="Helical" evidence="9">
    <location>
        <begin position="123"/>
        <end position="142"/>
    </location>
</feature>
<dbReference type="InterPro" id="IPR024041">
    <property type="entry name" value="NH4_transpt_AmtB-like_dom"/>
</dbReference>
<dbReference type="Gene3D" id="1.10.3430.10">
    <property type="entry name" value="Ammonium transporter AmtB like domains"/>
    <property type="match status" value="1"/>
</dbReference>
<feature type="non-terminal residue" evidence="11">
    <location>
        <position position="1"/>
    </location>
</feature>
<gene>
    <name evidence="11" type="ORF">CAPTEDRAFT_62344</name>
</gene>
<organism evidence="11">
    <name type="scientific">Capitella teleta</name>
    <name type="common">Polychaete worm</name>
    <dbReference type="NCBI Taxonomy" id="283909"/>
    <lineage>
        <taxon>Eukaryota</taxon>
        <taxon>Metazoa</taxon>
        <taxon>Spiralia</taxon>
        <taxon>Lophotrochozoa</taxon>
        <taxon>Annelida</taxon>
        <taxon>Polychaeta</taxon>
        <taxon>Sedentaria</taxon>
        <taxon>Scolecida</taxon>
        <taxon>Capitellidae</taxon>
        <taxon>Capitella</taxon>
    </lineage>
</organism>
<keyword evidence="6 9" id="KW-1133">Transmembrane helix</keyword>
<comment type="similarity">
    <text evidence="2 9">Belongs to the ammonia transporter channel (TC 1.A.11.2) family.</text>
</comment>
<feature type="domain" description="Ammonium transporter AmtB-like" evidence="10">
    <location>
        <begin position="4"/>
        <end position="410"/>
    </location>
</feature>
<comment type="subcellular location">
    <subcellularLocation>
        <location evidence="9">Cell membrane</location>
        <topology evidence="9">Multi-pass membrane protein</topology>
    </subcellularLocation>
    <subcellularLocation>
        <location evidence="1">Membrane</location>
        <topology evidence="1">Multi-pass membrane protein</topology>
    </subcellularLocation>
</comment>
<sequence length="411" mass="44223">DDAIWILTSTSIIFTMQSGFGLLESGSASTKNEVNIMVKNAVDVIFGGLTFWLFGYSFSFGQDPKYTNFFTGWGNFLAFSSDENMGNVYSKFFFQASFATTATTIVSGEEACAMAERTRLESYIIFSLFNTLVYCFPAHCVWGKKGWLAELGMIDVAGCGSIHVVGGVAGLVATTILRPRHGRFGQEGKTPMMGSPTNVVLGTFMLWWGWLGFNCGSTFGVSGDKWKLAIRSAMATLNSSLAGGIMGCLISYIFKKRTFDVPYMVNGILGSLVGITALCALAEPWESFTIGAIGGTFALAGAEIVTKLKIDDPVGCVGVHAFGGFWGLVSVGLFKKKDSLSYSLGISEEVEGLFYGGGFHLLGIQMLGFVAIATWTAILSCLMLNTINLLVPLRMPLHEELLGSDIVEHGI</sequence>
<reference evidence="11 13" key="2">
    <citation type="journal article" date="2013" name="Nature">
        <title>Insights into bilaterian evolution from three spiralian genomes.</title>
        <authorList>
            <person name="Simakov O."/>
            <person name="Marletaz F."/>
            <person name="Cho S.J."/>
            <person name="Edsinger-Gonzales E."/>
            <person name="Havlak P."/>
            <person name="Hellsten U."/>
            <person name="Kuo D.H."/>
            <person name="Larsson T."/>
            <person name="Lv J."/>
            <person name="Arendt D."/>
            <person name="Savage R."/>
            <person name="Osoegawa K."/>
            <person name="de Jong P."/>
            <person name="Grimwood J."/>
            <person name="Chapman J.A."/>
            <person name="Shapiro H."/>
            <person name="Aerts A."/>
            <person name="Otillar R.P."/>
            <person name="Terry A.Y."/>
            <person name="Boore J.L."/>
            <person name="Grigoriev I.V."/>
            <person name="Lindberg D.R."/>
            <person name="Seaver E.C."/>
            <person name="Weisblat D.A."/>
            <person name="Putnam N.H."/>
            <person name="Rokhsar D.S."/>
        </authorList>
    </citation>
    <scope>NUCLEOTIDE SEQUENCE</scope>
    <source>
        <strain evidence="11 13">I ESC-2004</strain>
    </source>
</reference>
<dbReference type="GO" id="GO:0008519">
    <property type="term" value="F:ammonium channel activity"/>
    <property type="evidence" value="ECO:0007669"/>
    <property type="project" value="InterPro"/>
</dbReference>
<feature type="transmembrane region" description="Helical" evidence="9">
    <location>
        <begin position="288"/>
        <end position="306"/>
    </location>
</feature>
<feature type="transmembrane region" description="Helical" evidence="9">
    <location>
        <begin position="261"/>
        <end position="282"/>
    </location>
</feature>
<dbReference type="AlphaFoldDB" id="R7TS58"/>
<evidence type="ECO:0000256" key="5">
    <source>
        <dbReference type="ARBA" id="ARBA00022692"/>
    </source>
</evidence>
<keyword evidence="5 9" id="KW-0812">Transmembrane</keyword>
<feature type="transmembrane region" description="Helical" evidence="9">
    <location>
        <begin position="313"/>
        <end position="334"/>
    </location>
</feature>
<evidence type="ECO:0000256" key="8">
    <source>
        <dbReference type="ARBA" id="ARBA00023177"/>
    </source>
</evidence>
<dbReference type="EnsemblMetazoa" id="CapteT62344">
    <property type="protein sequence ID" value="CapteP62344"/>
    <property type="gene ID" value="CapteG62344"/>
</dbReference>
<comment type="similarity">
    <text evidence="3">Belongs to the ammonium transporter (TC 2.A.49) family. Rh subfamily.</text>
</comment>
<dbReference type="SUPFAM" id="SSF111352">
    <property type="entry name" value="Ammonium transporter"/>
    <property type="match status" value="1"/>
</dbReference>
<dbReference type="OrthoDB" id="534912at2759"/>
<dbReference type="GO" id="GO:0005886">
    <property type="term" value="C:plasma membrane"/>
    <property type="evidence" value="ECO:0007669"/>
    <property type="project" value="UniProtKB-SubCell"/>
</dbReference>
<accession>R7TS58</accession>
<evidence type="ECO:0000256" key="2">
    <source>
        <dbReference type="ARBA" id="ARBA00005887"/>
    </source>
</evidence>
<dbReference type="InterPro" id="IPR002229">
    <property type="entry name" value="RhesusRHD"/>
</dbReference>
<evidence type="ECO:0000313" key="11">
    <source>
        <dbReference type="EMBL" id="ELT96437.1"/>
    </source>
</evidence>
<keyword evidence="4 9" id="KW-0813">Transport</keyword>
<dbReference type="FunFam" id="1.10.3430.10:FF:000008">
    <property type="entry name" value="Ammonium transporter"/>
    <property type="match status" value="1"/>
</dbReference>
<reference evidence="12" key="3">
    <citation type="submission" date="2015-06" db="UniProtKB">
        <authorList>
            <consortium name="EnsemblMetazoa"/>
        </authorList>
    </citation>
    <scope>IDENTIFICATION</scope>
</reference>
<evidence type="ECO:0000256" key="6">
    <source>
        <dbReference type="ARBA" id="ARBA00022989"/>
    </source>
</evidence>
<evidence type="ECO:0000256" key="4">
    <source>
        <dbReference type="ARBA" id="ARBA00022448"/>
    </source>
</evidence>
<dbReference type="OMA" id="VVWVLMD"/>
<evidence type="ECO:0000256" key="7">
    <source>
        <dbReference type="ARBA" id="ARBA00023136"/>
    </source>
</evidence>
<dbReference type="GO" id="GO:0097272">
    <property type="term" value="P:ammonium homeostasis"/>
    <property type="evidence" value="ECO:0007669"/>
    <property type="project" value="TreeGrafter"/>
</dbReference>
<comment type="caution">
    <text evidence="9">Lacks conserved residue(s) required for the propagation of feature annotation.</text>
</comment>
<evidence type="ECO:0000313" key="12">
    <source>
        <dbReference type="EnsemblMetazoa" id="CapteP62344"/>
    </source>
</evidence>
<dbReference type="Pfam" id="PF00909">
    <property type="entry name" value="Ammonium_transp"/>
    <property type="match status" value="1"/>
</dbReference>
<evidence type="ECO:0000259" key="10">
    <source>
        <dbReference type="Pfam" id="PF00909"/>
    </source>
</evidence>
<dbReference type="STRING" id="283909.R7TS58"/>
<name>R7TS58_CAPTE</name>
<evidence type="ECO:0000256" key="1">
    <source>
        <dbReference type="ARBA" id="ARBA00004141"/>
    </source>
</evidence>
<keyword evidence="13" id="KW-1185">Reference proteome</keyword>
<proteinExistence type="inferred from homology"/>
<dbReference type="EMBL" id="KB308820">
    <property type="protein sequence ID" value="ELT96437.1"/>
    <property type="molecule type" value="Genomic_DNA"/>
</dbReference>
<reference evidence="13" key="1">
    <citation type="submission" date="2012-12" db="EMBL/GenBank/DDBJ databases">
        <authorList>
            <person name="Hellsten U."/>
            <person name="Grimwood J."/>
            <person name="Chapman J.A."/>
            <person name="Shapiro H."/>
            <person name="Aerts A."/>
            <person name="Otillar R.P."/>
            <person name="Terry A.Y."/>
            <person name="Boore J.L."/>
            <person name="Simakov O."/>
            <person name="Marletaz F."/>
            <person name="Cho S.-J."/>
            <person name="Edsinger-Gonzales E."/>
            <person name="Havlak P."/>
            <person name="Kuo D.-H."/>
            <person name="Larsson T."/>
            <person name="Lv J."/>
            <person name="Arendt D."/>
            <person name="Savage R."/>
            <person name="Osoegawa K."/>
            <person name="de Jong P."/>
            <person name="Lindberg D.R."/>
            <person name="Seaver E.C."/>
            <person name="Weisblat D.A."/>
            <person name="Putnam N.H."/>
            <person name="Grigoriev I.V."/>
            <person name="Rokhsar D.S."/>
        </authorList>
    </citation>
    <scope>NUCLEOTIDE SEQUENCE</scope>
    <source>
        <strain evidence="13">I ESC-2004</strain>
    </source>
</reference>
<dbReference type="InterPro" id="IPR001905">
    <property type="entry name" value="Ammonium_transpt"/>
</dbReference>
<evidence type="ECO:0000256" key="9">
    <source>
        <dbReference type="RuleBase" id="RU362002"/>
    </source>
</evidence>
<dbReference type="PANTHER" id="PTHR11730">
    <property type="entry name" value="AMMONIUM TRANSPORTER"/>
    <property type="match status" value="1"/>
</dbReference>
<feature type="non-terminal residue" evidence="11">
    <location>
        <position position="411"/>
    </location>
</feature>
<dbReference type="Proteomes" id="UP000014760">
    <property type="component" value="Unassembled WGS sequence"/>
</dbReference>
<dbReference type="EMBL" id="AMQN01011302">
    <property type="status" value="NOT_ANNOTATED_CDS"/>
    <property type="molecule type" value="Genomic_DNA"/>
</dbReference>
<dbReference type="HOGENOM" id="CLU_000445_33_1_1"/>
<feature type="transmembrane region" description="Helical" evidence="9">
    <location>
        <begin position="354"/>
        <end position="384"/>
    </location>
</feature>
<keyword evidence="8 9" id="KW-0924">Ammonia transport</keyword>
<feature type="transmembrane region" description="Helical" evidence="9">
    <location>
        <begin position="233"/>
        <end position="254"/>
    </location>
</feature>
<keyword evidence="7 9" id="KW-0472">Membrane</keyword>